<evidence type="ECO:0000313" key="6">
    <source>
        <dbReference type="Proteomes" id="UP001165085"/>
    </source>
</evidence>
<feature type="domain" description="Plastid lipid-associated protein/fibrillin conserved" evidence="4">
    <location>
        <begin position="57"/>
        <end position="258"/>
    </location>
</feature>
<comment type="caution">
    <text evidence="5">The sequence shown here is derived from an EMBL/GenBank/DDBJ whole genome shotgun (WGS) entry which is preliminary data.</text>
</comment>
<dbReference type="AlphaFoldDB" id="A0A9W7B441"/>
<evidence type="ECO:0000259" key="4">
    <source>
        <dbReference type="Pfam" id="PF04755"/>
    </source>
</evidence>
<name>A0A9W7B441_9STRA</name>
<dbReference type="InterPro" id="IPR006843">
    <property type="entry name" value="PAP/fibrillin_dom"/>
</dbReference>
<proteinExistence type="predicted"/>
<dbReference type="PANTHER" id="PTHR31906">
    <property type="entry name" value="PLASTID-LIPID-ASSOCIATED PROTEIN 4, CHLOROPLASTIC-RELATED"/>
    <property type="match status" value="1"/>
</dbReference>
<keyword evidence="2" id="KW-0934">Plastid</keyword>
<feature type="signal peptide" evidence="3">
    <location>
        <begin position="1"/>
        <end position="19"/>
    </location>
</feature>
<feature type="chain" id="PRO_5040834749" description="Plastid lipid-associated protein/fibrillin conserved domain-containing protein" evidence="3">
    <location>
        <begin position="20"/>
        <end position="271"/>
    </location>
</feature>
<dbReference type="Pfam" id="PF04755">
    <property type="entry name" value="PAP_fibrillin"/>
    <property type="match status" value="1"/>
</dbReference>
<keyword evidence="3" id="KW-0732">Signal</keyword>
<evidence type="ECO:0000256" key="3">
    <source>
        <dbReference type="SAM" id="SignalP"/>
    </source>
</evidence>
<dbReference type="OrthoDB" id="199943at2759"/>
<reference evidence="6" key="1">
    <citation type="journal article" date="2023" name="Commun. Biol.">
        <title>Genome analysis of Parmales, the sister group of diatoms, reveals the evolutionary specialization of diatoms from phago-mixotrophs to photoautotrophs.</title>
        <authorList>
            <person name="Ban H."/>
            <person name="Sato S."/>
            <person name="Yoshikawa S."/>
            <person name="Yamada K."/>
            <person name="Nakamura Y."/>
            <person name="Ichinomiya M."/>
            <person name="Sato N."/>
            <person name="Blanc-Mathieu R."/>
            <person name="Endo H."/>
            <person name="Kuwata A."/>
            <person name="Ogata H."/>
        </authorList>
    </citation>
    <scope>NUCLEOTIDE SEQUENCE [LARGE SCALE GENOMIC DNA]</scope>
    <source>
        <strain evidence="6">NIES 3701</strain>
    </source>
</reference>
<evidence type="ECO:0000256" key="2">
    <source>
        <dbReference type="ARBA" id="ARBA00022640"/>
    </source>
</evidence>
<dbReference type="Proteomes" id="UP001165085">
    <property type="component" value="Unassembled WGS sequence"/>
</dbReference>
<accession>A0A9W7B441</accession>
<protein>
    <recommendedName>
        <fullName evidence="4">Plastid lipid-associated protein/fibrillin conserved domain-containing protein</fullName>
    </recommendedName>
</protein>
<sequence length="271" mass="28999">MILHALLSLLFLTLPCVLPFTLQRAAQRAAPLTRYTALYSSNNNANSYSAQASILLAKAELLNLGTSTNRGFTSTPAERKQITKLISTLTSSSPPPSLSNIASSPLLGKWTLIYTDAPDITSLDSSPAARLGRIGQEITSSGPSKLLVKNVIEYLRPAWLDSLPLPSALIGGSSDDRVIQKVVTEGSTSTSNQSTINLSIKGAEFYTEGDDTSLPYALRRLRDRPIDLKGGGGLPFGSFEVLYLDGGVRISRTSNDHVAVNVKDDAGSAWF</sequence>
<dbReference type="EMBL" id="BRXY01000282">
    <property type="protein sequence ID" value="GMH83532.1"/>
    <property type="molecule type" value="Genomic_DNA"/>
</dbReference>
<organism evidence="5 6">
    <name type="scientific">Triparma strigata</name>
    <dbReference type="NCBI Taxonomy" id="1606541"/>
    <lineage>
        <taxon>Eukaryota</taxon>
        <taxon>Sar</taxon>
        <taxon>Stramenopiles</taxon>
        <taxon>Ochrophyta</taxon>
        <taxon>Bolidophyceae</taxon>
        <taxon>Parmales</taxon>
        <taxon>Triparmaceae</taxon>
        <taxon>Triparma</taxon>
    </lineage>
</organism>
<evidence type="ECO:0000313" key="5">
    <source>
        <dbReference type="EMBL" id="GMH83532.1"/>
    </source>
</evidence>
<dbReference type="InterPro" id="IPR039633">
    <property type="entry name" value="PAP"/>
</dbReference>
<dbReference type="GO" id="GO:0009536">
    <property type="term" value="C:plastid"/>
    <property type="evidence" value="ECO:0007669"/>
    <property type="project" value="UniProtKB-SubCell"/>
</dbReference>
<evidence type="ECO:0000256" key="1">
    <source>
        <dbReference type="ARBA" id="ARBA00004474"/>
    </source>
</evidence>
<gene>
    <name evidence="5" type="ORF">TrST_g7128</name>
</gene>
<keyword evidence="6" id="KW-1185">Reference proteome</keyword>
<comment type="subcellular location">
    <subcellularLocation>
        <location evidence="1">Plastid</location>
    </subcellularLocation>
</comment>